<sequence length="475" mass="53953">MTNHRQLLKDDRLMPLRIAESAREPAELVEFHRWLAELGERMYTRADRVPLSELTGWHTEESTGNLRHDSGKFFTVEGLDIHMPGGPVAHWSQPIIHQPEIGILGILVKQFDGVLHCLMQAKAEPGNCNGLQLSPTVQATRSNYTRVHRGKPVPYLEYFQDTSRHNVIVDVRQSEQGSWFQHKRNRNMVVEVAEEVELLDGFCWLTLGQVHRLFREDNLIAMDARTVLSCLPFAGTDLAKVFPAAADEFHSALFRSCDADEGSLHSADSILSWITESRTRTDVFTNRIPLHDVAGWYRTEEKIAHERDLYFDVIGLDVDASGREVGRWTQPVIEPHGVGVVAFLAQVIGGVLHVLVHARVEPGFVDAVELAPTVQCIPENFDPLPPEARPMFLDYVLNAKPDQIRFDTELSEEGGRFYHARNRYLVIELDTDADVDDRYFRWMPLHQLVDLLRHSHYLNVQARSLVACLHSLSGA</sequence>
<organism evidence="1 2">
    <name type="scientific">Prauserella marina</name>
    <dbReference type="NCBI Taxonomy" id="530584"/>
    <lineage>
        <taxon>Bacteria</taxon>
        <taxon>Bacillati</taxon>
        <taxon>Actinomycetota</taxon>
        <taxon>Actinomycetes</taxon>
        <taxon>Pseudonocardiales</taxon>
        <taxon>Pseudonocardiaceae</taxon>
        <taxon>Prauserella</taxon>
    </lineage>
</organism>
<dbReference type="Pfam" id="PF03559">
    <property type="entry name" value="Hexose_dehydrat"/>
    <property type="match status" value="2"/>
</dbReference>
<evidence type="ECO:0000313" key="1">
    <source>
        <dbReference type="EMBL" id="SDC55615.1"/>
    </source>
</evidence>
<evidence type="ECO:0000313" key="2">
    <source>
        <dbReference type="Proteomes" id="UP000199494"/>
    </source>
</evidence>
<name>A0A222VM23_9PSEU</name>
<dbReference type="Gene3D" id="3.90.79.40">
    <property type="entry name" value="EvaA sugar 2,3-dehydratase subunit"/>
    <property type="match status" value="2"/>
</dbReference>
<gene>
    <name evidence="1" type="ORF">SAMN05421630_102559</name>
</gene>
<dbReference type="RefSeq" id="WP_091800442.1">
    <property type="nucleotide sequence ID" value="NZ_CP016353.1"/>
</dbReference>
<dbReference type="InterPro" id="IPR038153">
    <property type="entry name" value="EvaA-like_sf"/>
</dbReference>
<dbReference type="STRING" id="530584.SAMN05421630_102559"/>
<reference evidence="1 2" key="1">
    <citation type="submission" date="2016-10" db="EMBL/GenBank/DDBJ databases">
        <authorList>
            <person name="de Groot N.N."/>
        </authorList>
    </citation>
    <scope>NUCLEOTIDE SEQUENCE [LARGE SCALE GENOMIC DNA]</scope>
    <source>
        <strain evidence="1 2">CGMCC 4.5506</strain>
    </source>
</reference>
<dbReference type="AlphaFoldDB" id="A0A222VM23"/>
<dbReference type="OrthoDB" id="9814961at2"/>
<proteinExistence type="predicted"/>
<dbReference type="InterPro" id="IPR005212">
    <property type="entry name" value="EvaA-like"/>
</dbReference>
<protein>
    <submittedName>
        <fullName evidence="1">Oxidase EvaA</fullName>
    </submittedName>
</protein>
<keyword evidence="2" id="KW-1185">Reference proteome</keyword>
<dbReference type="KEGG" id="pmad:BAY61_07755"/>
<dbReference type="EMBL" id="FMZE01000002">
    <property type="protein sequence ID" value="SDC55615.1"/>
    <property type="molecule type" value="Genomic_DNA"/>
</dbReference>
<accession>A0A222VM23</accession>
<dbReference type="GO" id="GO:0016829">
    <property type="term" value="F:lyase activity"/>
    <property type="evidence" value="ECO:0007669"/>
    <property type="project" value="InterPro"/>
</dbReference>
<dbReference type="Proteomes" id="UP000199494">
    <property type="component" value="Unassembled WGS sequence"/>
</dbReference>